<dbReference type="AlphaFoldDB" id="A0A5C0WF29"/>
<reference evidence="1 2" key="1">
    <citation type="journal article" date="2018" name="Plant Biotechnol. Rep.">
        <title>Diversity and antifungal activity of endophytic bacteria associated with Panax ginseng seedlings.</title>
        <authorList>
            <person name="Park J.M."/>
            <person name="Hong C.E."/>
            <person name="Jo S.H."/>
        </authorList>
    </citation>
    <scope>NUCLEOTIDE SEQUENCE [LARGE SCALE GENOMIC DNA]</scope>
    <source>
        <strain evidence="1 2">PgKB20</strain>
    </source>
</reference>
<evidence type="ECO:0000313" key="2">
    <source>
        <dbReference type="Proteomes" id="UP000325032"/>
    </source>
</evidence>
<name>A0A5C0WF29_BACIA</name>
<gene>
    <name evidence="1" type="ORF">FX981_00542</name>
</gene>
<proteinExistence type="predicted"/>
<dbReference type="Proteomes" id="UP000325032">
    <property type="component" value="Chromosome"/>
</dbReference>
<evidence type="ECO:0000313" key="1">
    <source>
        <dbReference type="EMBL" id="QEK62377.1"/>
    </source>
</evidence>
<organism evidence="1 2">
    <name type="scientific">Bacillus safensis</name>
    <dbReference type="NCBI Taxonomy" id="561879"/>
    <lineage>
        <taxon>Bacteria</taxon>
        <taxon>Bacillati</taxon>
        <taxon>Bacillota</taxon>
        <taxon>Bacilli</taxon>
        <taxon>Bacillales</taxon>
        <taxon>Bacillaceae</taxon>
        <taxon>Bacillus</taxon>
    </lineage>
</organism>
<keyword evidence="2" id="KW-1185">Reference proteome</keyword>
<accession>A0A5C0WF29</accession>
<protein>
    <submittedName>
        <fullName evidence="1">Uncharacterized protein</fullName>
    </submittedName>
</protein>
<sequence>MKIIQLLNLVIQKPLCTITEGFFVITGSVVSADFVQAVQIFL</sequence>
<dbReference type="EMBL" id="CP043404">
    <property type="protein sequence ID" value="QEK62377.1"/>
    <property type="molecule type" value="Genomic_DNA"/>
</dbReference>